<feature type="region of interest" description="Disordered" evidence="23">
    <location>
        <begin position="268"/>
        <end position="299"/>
    </location>
</feature>
<reference evidence="26 27" key="1">
    <citation type="submission" date="2018-07" db="EMBL/GenBank/DDBJ databases">
        <title>Arthrobacter sp. nov., isolated from raw cow's milk with high bacterial count.</title>
        <authorList>
            <person name="Hahne J."/>
            <person name="Isele D."/>
            <person name="Lipski A."/>
        </authorList>
    </citation>
    <scope>NUCLEOTIDE SEQUENCE [LARGE SCALE GENOMIC DNA]</scope>
    <source>
        <strain evidence="26 27">JZ R-35</strain>
    </source>
</reference>
<evidence type="ECO:0000256" key="20">
    <source>
        <dbReference type="ARBA" id="ARBA00022842"/>
    </source>
</evidence>
<feature type="domain" description="HPr" evidence="25">
    <location>
        <begin position="180"/>
        <end position="268"/>
    </location>
</feature>
<dbReference type="InterPro" id="IPR008731">
    <property type="entry name" value="PTS_EIN"/>
</dbReference>
<evidence type="ECO:0000256" key="4">
    <source>
        <dbReference type="ARBA" id="ARBA00002728"/>
    </source>
</evidence>
<evidence type="ECO:0000256" key="2">
    <source>
        <dbReference type="ARBA" id="ARBA00001113"/>
    </source>
</evidence>
<dbReference type="InterPro" id="IPR008279">
    <property type="entry name" value="PEP-util_enz_mobile_dom"/>
</dbReference>
<dbReference type="InterPro" id="IPR001020">
    <property type="entry name" value="PTS_HPr_His_P_site"/>
</dbReference>
<dbReference type="InterPro" id="IPR050499">
    <property type="entry name" value="PEP-utilizing_PTS_enzyme"/>
</dbReference>
<feature type="region of interest" description="Disordered" evidence="23">
    <location>
        <begin position="134"/>
        <end position="174"/>
    </location>
</feature>
<dbReference type="GO" id="GO:0005737">
    <property type="term" value="C:cytoplasm"/>
    <property type="evidence" value="ECO:0007669"/>
    <property type="project" value="UniProtKB-SubCell"/>
</dbReference>
<evidence type="ECO:0000256" key="19">
    <source>
        <dbReference type="ARBA" id="ARBA00022777"/>
    </source>
</evidence>
<comment type="cofactor">
    <cofactor evidence="3">
        <name>Mg(2+)</name>
        <dbReference type="ChEBI" id="CHEBI:18420"/>
    </cofactor>
</comment>
<comment type="function">
    <text evidence="6">General (non sugar-specific) component of the phosphoenolpyruvate-dependent sugar phosphotransferase system (sugar PTS). This major carbohydrate active-transport system catalyzes the phosphorylation of incoming sugar substrates concomitantly with their translocation across the cell membrane. The phosphoryl group from phosphoenolpyruvate (PEP) is transferred to the phosphoryl carrier protein HPr by enzyme I. Phospho-HPr then transfers it to the PTS EIIA domain.</text>
</comment>
<keyword evidence="26" id="KW-0670">Pyruvate</keyword>
<evidence type="ECO:0000256" key="6">
    <source>
        <dbReference type="ARBA" id="ARBA00003681"/>
    </source>
</evidence>
<evidence type="ECO:0000256" key="9">
    <source>
        <dbReference type="ARBA" id="ARBA00012095"/>
    </source>
</evidence>
<dbReference type="Gene3D" id="3.30.1340.10">
    <property type="entry name" value="HPr-like"/>
    <property type="match status" value="1"/>
</dbReference>
<dbReference type="InterPro" id="IPR018274">
    <property type="entry name" value="PEP_util_AS"/>
</dbReference>
<dbReference type="InterPro" id="IPR000032">
    <property type="entry name" value="HPr-like"/>
</dbReference>
<evidence type="ECO:0000256" key="15">
    <source>
        <dbReference type="ARBA" id="ARBA00022597"/>
    </source>
</evidence>
<proteinExistence type="inferred from homology"/>
<dbReference type="GO" id="GO:0047324">
    <property type="term" value="F:phosphoenolpyruvate-glycerone phosphotransferase activity"/>
    <property type="evidence" value="ECO:0007669"/>
    <property type="project" value="UniProtKB-EC"/>
</dbReference>
<dbReference type="Gene3D" id="3.50.30.10">
    <property type="entry name" value="Phosphohistidine domain"/>
    <property type="match status" value="1"/>
</dbReference>
<dbReference type="GO" id="GO:0016020">
    <property type="term" value="C:membrane"/>
    <property type="evidence" value="ECO:0007669"/>
    <property type="project" value="InterPro"/>
</dbReference>
<evidence type="ECO:0000256" key="23">
    <source>
        <dbReference type="SAM" id="MobiDB-lite"/>
    </source>
</evidence>
<evidence type="ECO:0000256" key="12">
    <source>
        <dbReference type="ARBA" id="ARBA00020422"/>
    </source>
</evidence>
<evidence type="ECO:0000259" key="25">
    <source>
        <dbReference type="PROSITE" id="PS51350"/>
    </source>
</evidence>
<keyword evidence="15" id="KW-0762">Sugar transport</keyword>
<dbReference type="InterPro" id="IPR035895">
    <property type="entry name" value="HPr-like_sf"/>
</dbReference>
<name>A0A399JGH4_9MICC</name>
<dbReference type="EC" id="2.7.3.9" evidence="10"/>
<keyword evidence="20" id="KW-0460">Magnesium</keyword>
<evidence type="ECO:0000256" key="16">
    <source>
        <dbReference type="ARBA" id="ARBA00022679"/>
    </source>
</evidence>
<dbReference type="Gene3D" id="1.10.274.10">
    <property type="entry name" value="PtsI, HPr-binding domain"/>
    <property type="match status" value="1"/>
</dbReference>
<keyword evidence="13" id="KW-0813">Transport</keyword>
<dbReference type="InterPro" id="IPR036618">
    <property type="entry name" value="PtsI_HPr-bd_sf"/>
</dbReference>
<dbReference type="Gene3D" id="3.20.20.60">
    <property type="entry name" value="Phosphoenolpyruvate-binding domains"/>
    <property type="match status" value="1"/>
</dbReference>
<evidence type="ECO:0000256" key="13">
    <source>
        <dbReference type="ARBA" id="ARBA00022448"/>
    </source>
</evidence>
<dbReference type="EMBL" id="QQXK01000004">
    <property type="protein sequence ID" value="RII43242.1"/>
    <property type="molecule type" value="Genomic_DNA"/>
</dbReference>
<protein>
    <recommendedName>
        <fullName evidence="12">Phosphocarrier protein HPr</fullName>
        <ecNumber evidence="9">2.7.1.121</ecNumber>
        <ecNumber evidence="10">2.7.3.9</ecNumber>
    </recommendedName>
    <alternativeName>
        <fullName evidence="11">Phosphoenolpyruvate-protein phosphotransferase</fullName>
    </alternativeName>
    <alternativeName>
        <fullName evidence="21">Phosphotransferase system, enzyme I</fullName>
    </alternativeName>
</protein>
<dbReference type="Pfam" id="PF03610">
    <property type="entry name" value="EIIA-man"/>
    <property type="match status" value="1"/>
</dbReference>
<evidence type="ECO:0000256" key="14">
    <source>
        <dbReference type="ARBA" id="ARBA00022490"/>
    </source>
</evidence>
<dbReference type="SUPFAM" id="SSF51621">
    <property type="entry name" value="Phosphoenolpyruvate/pyruvate domain"/>
    <property type="match status" value="1"/>
</dbReference>
<dbReference type="PROSITE" id="PS00369">
    <property type="entry name" value="PTS_HPR_HIS"/>
    <property type="match status" value="1"/>
</dbReference>
<keyword evidence="16 26" id="KW-0808">Transferase</keyword>
<comment type="catalytic activity">
    <reaction evidence="2">
        <text>dihydroxyacetone + phosphoenolpyruvate = dihydroxyacetone phosphate + pyruvate</text>
        <dbReference type="Rhea" id="RHEA:18381"/>
        <dbReference type="ChEBI" id="CHEBI:15361"/>
        <dbReference type="ChEBI" id="CHEBI:16016"/>
        <dbReference type="ChEBI" id="CHEBI:57642"/>
        <dbReference type="ChEBI" id="CHEBI:58702"/>
        <dbReference type="EC" id="2.7.1.121"/>
    </reaction>
</comment>
<dbReference type="InterPro" id="IPR015813">
    <property type="entry name" value="Pyrv/PenolPyrv_kinase-like_dom"/>
</dbReference>
<evidence type="ECO:0000256" key="18">
    <source>
        <dbReference type="ARBA" id="ARBA00022723"/>
    </source>
</evidence>
<evidence type="ECO:0000256" key="21">
    <source>
        <dbReference type="ARBA" id="ARBA00033235"/>
    </source>
</evidence>
<dbReference type="GO" id="GO:0008965">
    <property type="term" value="F:phosphoenolpyruvate-protein phosphotransferase activity"/>
    <property type="evidence" value="ECO:0007669"/>
    <property type="project" value="UniProtKB-EC"/>
</dbReference>
<comment type="subunit">
    <text evidence="22">Homodimer. The dihydroxyacetone kinase complex is composed of a homodimer of DhaM, a homodimer of DhaK and the subunit DhaL.</text>
</comment>
<dbReference type="PROSITE" id="PS00742">
    <property type="entry name" value="PEP_ENZYMES_2"/>
    <property type="match status" value="1"/>
</dbReference>
<dbReference type="PANTHER" id="PTHR46244">
    <property type="entry name" value="PHOSPHOENOLPYRUVATE-PROTEIN PHOSPHOTRANSFERASE"/>
    <property type="match status" value="1"/>
</dbReference>
<dbReference type="InterPro" id="IPR023151">
    <property type="entry name" value="PEP_util_CS"/>
</dbReference>
<dbReference type="AlphaFoldDB" id="A0A399JGH4"/>
<dbReference type="GO" id="GO:0046872">
    <property type="term" value="F:metal ion binding"/>
    <property type="evidence" value="ECO:0007669"/>
    <property type="project" value="UniProtKB-KW"/>
</dbReference>
<keyword evidence="14" id="KW-0963">Cytoplasm</keyword>
<dbReference type="InterPro" id="IPR012844">
    <property type="entry name" value="DhaM_N"/>
</dbReference>
<dbReference type="SUPFAM" id="SSF52009">
    <property type="entry name" value="Phosphohistidine domain"/>
    <property type="match status" value="1"/>
</dbReference>
<sequence>MVGLVVVSHSAALAEAALGLALEMVAGQPPRVVLAAGMDDGSFGTDAARVAAAIEEAEDGGGVVVITDLGSAVLSAEMAVEFLPDPDAPVRIVPAPFVEGLLAAVVAAAGGGDLAEVAAQASGALASKREQLGEVDPAPDGAGPGLEPGPPGAGAGQSAEGAGPGGAGPVDAASVGTEAGASADVVLVNPMGLHARPAATLAGALAGFDAEVSLEVPGRRPAPARSPLSVAGLGTRGGDTVRVSAGGPQAQAAVAEAVRLIEEGFGEAGEAPAAAQPDSAVSTGRPAGPGLGVSPGRVVGPAVHMPPPLAAPAEAAAVPPEARPAEARRLEAAASAVVRDLHDRARAAHGDAAAILSATAALAADPGPLEAALALLRDEGLDAERAIWSAYSDVAEQFGAAGGALAERASDVRDLRGRVVAALRGVPAPGVPERDAPFVLVARDLAPADTAGLDPARVLAIVASEGGPTSHTAILARSLGIPAVVGFPGAAALAEGEPVLVDGGSGEVVAGPSEEQSAGALTAPVPKERRAFTGSAATADGHAVSLLANIGTAADAAKAAAAGATGSGLFRTEFAFLDRAQAPSEDEQTELYAGVLRAFEGSKVVLRTLDSGSDKPLPFLDPEPEENPALGVRGLRTAFRHEGLLRTQLAAMARAQTLVPGTQAWVMAPMVATVEEAAWFAGLARAAGLATVGVMIETPAAALSAEHVLEHVDFVSLGTNDLAQYTMAADRLSAPLAALNDPWQPAVLRLIEATVNGAGLASARPGAARRTVGVCGEAASDPLLARVLIGLGVDSLSMSPGALAAVAEALAASTLEQCRAAATAALTATGAREARDAASGVL</sequence>
<comment type="caution">
    <text evidence="26">The sequence shown here is derived from an EMBL/GenBank/DDBJ whole genome shotgun (WGS) entry which is preliminary data.</text>
</comment>
<dbReference type="PROSITE" id="PS51350">
    <property type="entry name" value="PTS_HPR_DOM"/>
    <property type="match status" value="1"/>
</dbReference>
<comment type="similarity">
    <text evidence="8">Belongs to the PEP-utilizing enzyme family.</text>
</comment>
<dbReference type="PROSITE" id="PS00370">
    <property type="entry name" value="PEP_ENZYMES_PHOS_SITE"/>
    <property type="match status" value="1"/>
</dbReference>
<evidence type="ECO:0000313" key="27">
    <source>
        <dbReference type="Proteomes" id="UP000265419"/>
    </source>
</evidence>
<dbReference type="EC" id="2.7.1.121" evidence="9"/>
<dbReference type="CDD" id="cd00367">
    <property type="entry name" value="PTS-HPr_like"/>
    <property type="match status" value="1"/>
</dbReference>
<dbReference type="Pfam" id="PF05524">
    <property type="entry name" value="PEP-utilisers_N"/>
    <property type="match status" value="1"/>
</dbReference>
<feature type="domain" description="PTS EIIA type-4" evidence="24">
    <location>
        <begin position="1"/>
        <end position="132"/>
    </location>
</feature>
<dbReference type="NCBIfam" id="TIGR01417">
    <property type="entry name" value="PTS_I_fam"/>
    <property type="match status" value="1"/>
</dbReference>
<dbReference type="SUPFAM" id="SSF47831">
    <property type="entry name" value="Enzyme I of the PEP:sugar phosphotransferase system HPr-binding (sub)domain"/>
    <property type="match status" value="1"/>
</dbReference>
<dbReference type="RefSeq" id="WP_119423614.1">
    <property type="nucleotide sequence ID" value="NZ_QQXK01000004.1"/>
</dbReference>
<dbReference type="GO" id="GO:0009401">
    <property type="term" value="P:phosphoenolpyruvate-dependent sugar phosphotransferase system"/>
    <property type="evidence" value="ECO:0007669"/>
    <property type="project" value="UniProtKB-KW"/>
</dbReference>
<dbReference type="Proteomes" id="UP000265419">
    <property type="component" value="Unassembled WGS sequence"/>
</dbReference>
<evidence type="ECO:0000256" key="7">
    <source>
        <dbReference type="ARBA" id="ARBA00004496"/>
    </source>
</evidence>
<comment type="subcellular location">
    <subcellularLocation>
        <location evidence="7">Cytoplasm</location>
    </subcellularLocation>
</comment>
<dbReference type="PROSITE" id="PS51096">
    <property type="entry name" value="PTS_EIIA_TYPE_4"/>
    <property type="match status" value="1"/>
</dbReference>
<dbReference type="Pfam" id="PF02896">
    <property type="entry name" value="PEP-utilizers_C"/>
    <property type="match status" value="1"/>
</dbReference>
<gene>
    <name evidence="26" type="primary">ptsP</name>
    <name evidence="26" type="ORF">DWB68_02745</name>
</gene>
<dbReference type="InterPro" id="IPR006318">
    <property type="entry name" value="PTS_EI-like"/>
</dbReference>
<dbReference type="SUPFAM" id="SSF55594">
    <property type="entry name" value="HPr-like"/>
    <property type="match status" value="1"/>
</dbReference>
<comment type="function">
    <text evidence="5">Component of the dihydroxyacetone kinase complex, which is responsible for the phosphoenolpyruvate (PEP)-dependent phosphorylation of dihydroxyacetone. DhaM serves as the phosphoryl donor. Is phosphorylated by phosphoenolpyruvate in an EI- and HPr-dependent reaction, and a phosphorelay system on histidine residues finally leads to phosphoryl transfer to DhaL and dihydroxyacetone.</text>
</comment>
<evidence type="ECO:0000256" key="5">
    <source>
        <dbReference type="ARBA" id="ARBA00002788"/>
    </source>
</evidence>
<evidence type="ECO:0000256" key="10">
    <source>
        <dbReference type="ARBA" id="ARBA00012232"/>
    </source>
</evidence>
<evidence type="ECO:0000256" key="1">
    <source>
        <dbReference type="ARBA" id="ARBA00000683"/>
    </source>
</evidence>
<keyword evidence="17" id="KW-0598">Phosphotransferase system</keyword>
<evidence type="ECO:0000256" key="22">
    <source>
        <dbReference type="ARBA" id="ARBA00046577"/>
    </source>
</evidence>
<accession>A0A399JGH4</accession>
<comment type="catalytic activity">
    <reaction evidence="1">
        <text>L-histidyl-[protein] + phosphoenolpyruvate = N(pros)-phospho-L-histidyl-[protein] + pyruvate</text>
        <dbReference type="Rhea" id="RHEA:23880"/>
        <dbReference type="Rhea" id="RHEA-COMP:9745"/>
        <dbReference type="Rhea" id="RHEA-COMP:9746"/>
        <dbReference type="ChEBI" id="CHEBI:15361"/>
        <dbReference type="ChEBI" id="CHEBI:29979"/>
        <dbReference type="ChEBI" id="CHEBI:58702"/>
        <dbReference type="ChEBI" id="CHEBI:64837"/>
        <dbReference type="EC" id="2.7.3.9"/>
    </reaction>
</comment>
<dbReference type="PRINTS" id="PR01736">
    <property type="entry name" value="PHPHTRNFRASE"/>
</dbReference>
<dbReference type="SUPFAM" id="SSF53062">
    <property type="entry name" value="PTS system fructose IIA component-like"/>
    <property type="match status" value="1"/>
</dbReference>
<dbReference type="Gene3D" id="3.40.50.510">
    <property type="entry name" value="Phosphotransferase system, mannose-type IIA component"/>
    <property type="match status" value="1"/>
</dbReference>
<keyword evidence="27" id="KW-1185">Reference proteome</keyword>
<dbReference type="InterPro" id="IPR000121">
    <property type="entry name" value="PEP_util_C"/>
</dbReference>
<dbReference type="Pfam" id="PF00391">
    <property type="entry name" value="PEP-utilizers"/>
    <property type="match status" value="1"/>
</dbReference>
<evidence type="ECO:0000256" key="8">
    <source>
        <dbReference type="ARBA" id="ARBA00007837"/>
    </source>
</evidence>
<evidence type="ECO:0000256" key="11">
    <source>
        <dbReference type="ARBA" id="ARBA00016544"/>
    </source>
</evidence>
<evidence type="ECO:0000313" key="26">
    <source>
        <dbReference type="EMBL" id="RII43242.1"/>
    </source>
</evidence>
<keyword evidence="19" id="KW-0418">Kinase</keyword>
<keyword evidence="18" id="KW-0479">Metal-binding</keyword>
<dbReference type="Pfam" id="PF00381">
    <property type="entry name" value="PTS-HPr"/>
    <property type="match status" value="1"/>
</dbReference>
<dbReference type="NCBIfam" id="TIGR02364">
    <property type="entry name" value="dha_pts"/>
    <property type="match status" value="1"/>
</dbReference>
<dbReference type="InterPro" id="IPR036662">
    <property type="entry name" value="PTS_EIIA_man-typ_sf"/>
</dbReference>
<dbReference type="NCBIfam" id="TIGR01003">
    <property type="entry name" value="PTS_HPr_family"/>
    <property type="match status" value="1"/>
</dbReference>
<evidence type="ECO:0000256" key="17">
    <source>
        <dbReference type="ARBA" id="ARBA00022683"/>
    </source>
</evidence>
<dbReference type="InterPro" id="IPR040442">
    <property type="entry name" value="Pyrv_kinase-like_dom_sf"/>
</dbReference>
<dbReference type="InterPro" id="IPR004701">
    <property type="entry name" value="PTS_EIIA_man-typ"/>
</dbReference>
<dbReference type="InterPro" id="IPR036637">
    <property type="entry name" value="Phosphohistidine_dom_sf"/>
</dbReference>
<evidence type="ECO:0000256" key="3">
    <source>
        <dbReference type="ARBA" id="ARBA00001946"/>
    </source>
</evidence>
<organism evidence="26 27">
    <name type="scientific">Galactobacter valiniphilus</name>
    <dbReference type="NCBI Taxonomy" id="2676122"/>
    <lineage>
        <taxon>Bacteria</taxon>
        <taxon>Bacillati</taxon>
        <taxon>Actinomycetota</taxon>
        <taxon>Actinomycetes</taxon>
        <taxon>Micrococcales</taxon>
        <taxon>Micrococcaceae</taxon>
        <taxon>Galactobacter</taxon>
    </lineage>
</organism>
<evidence type="ECO:0000259" key="24">
    <source>
        <dbReference type="PROSITE" id="PS51096"/>
    </source>
</evidence>
<comment type="function">
    <text evidence="4">General (non sugar-specific) component of the phosphoenolpyruvate-dependent sugar phosphotransferase system (sugar PTS). This major carbohydrate active-transport system catalyzes the phosphorylation of incoming sugar substrates concomitantly with their translocation across the cell membrane. Enzyme I transfers the phosphoryl group from phosphoenolpyruvate (PEP) to the phosphoryl carrier protein (HPr).</text>
</comment>
<dbReference type="PANTHER" id="PTHR46244:SF3">
    <property type="entry name" value="PHOSPHOENOLPYRUVATE-PROTEIN PHOSPHOTRANSFERASE"/>
    <property type="match status" value="1"/>
</dbReference>